<dbReference type="RefSeq" id="WP_126012870.1">
    <property type="nucleotide sequence ID" value="NZ_CP034437.1"/>
</dbReference>
<dbReference type="Pfam" id="PF01497">
    <property type="entry name" value="Peripla_BP_2"/>
    <property type="match status" value="1"/>
</dbReference>
<dbReference type="EMBL" id="CP034437">
    <property type="protein sequence ID" value="AZN38998.1"/>
    <property type="molecule type" value="Genomic_DNA"/>
</dbReference>
<evidence type="ECO:0000256" key="6">
    <source>
        <dbReference type="SAM" id="SignalP"/>
    </source>
</evidence>
<evidence type="ECO:0000256" key="4">
    <source>
        <dbReference type="ARBA" id="ARBA00022729"/>
    </source>
</evidence>
<keyword evidence="4 6" id="KW-0732">Signal</keyword>
<feature type="region of interest" description="Disordered" evidence="5">
    <location>
        <begin position="30"/>
        <end position="53"/>
    </location>
</feature>
<evidence type="ECO:0000256" key="5">
    <source>
        <dbReference type="SAM" id="MobiDB-lite"/>
    </source>
</evidence>
<dbReference type="PANTHER" id="PTHR30532:SF24">
    <property type="entry name" value="FERRIC ENTEROBACTIN-BINDING PERIPLASMIC PROTEIN FEPB"/>
    <property type="match status" value="1"/>
</dbReference>
<dbReference type="SUPFAM" id="SSF53807">
    <property type="entry name" value="Helical backbone' metal receptor"/>
    <property type="match status" value="1"/>
</dbReference>
<evidence type="ECO:0000256" key="2">
    <source>
        <dbReference type="ARBA" id="ARBA00008814"/>
    </source>
</evidence>
<dbReference type="GO" id="GO:0030288">
    <property type="term" value="C:outer membrane-bounded periplasmic space"/>
    <property type="evidence" value="ECO:0007669"/>
    <property type="project" value="TreeGrafter"/>
</dbReference>
<sequence>MIRLRKIGITLIGLLLVTLLLSACGSNNNAEQNNASAQAETTDTTNANQPVNSEKAAFPRTIKDANGEVTIEAQPKKVAVVHWGYADSILLFDIPSVGLALPFTEATSTLKTASYKPYVDKHSEMKIIGENTQVNMEALLAYAPDLIIAGNAINKDILSDLSKISQTIVIDEQTTDVWSNWPALVTKFGEILGEEDIAAKYIADYNASLADGKAKLANLDGKVAFLQVRDKQAWLQGTNYTKPYYDGLGLKPPVSEKVDMTQGAEISLEGLVALDPDYIVLGYFNYSDKSMPAVTDEWEKVGVWNKLKAVQNGHVYSVDGQLALGYGPIGNSYGVKAVVDALSK</sequence>
<comment type="similarity">
    <text evidence="2">Belongs to the bacterial solute-binding protein 8 family.</text>
</comment>
<feature type="compositionally biased region" description="Low complexity" evidence="5">
    <location>
        <begin position="30"/>
        <end position="40"/>
    </location>
</feature>
<evidence type="ECO:0000313" key="8">
    <source>
        <dbReference type="EMBL" id="AZN38998.1"/>
    </source>
</evidence>
<dbReference type="GO" id="GO:1901678">
    <property type="term" value="P:iron coordination entity transport"/>
    <property type="evidence" value="ECO:0007669"/>
    <property type="project" value="UniProtKB-ARBA"/>
</dbReference>
<evidence type="ECO:0000256" key="1">
    <source>
        <dbReference type="ARBA" id="ARBA00004196"/>
    </source>
</evidence>
<reference evidence="9" key="1">
    <citation type="submission" date="2018-12" db="EMBL/GenBank/DDBJ databases">
        <title>Genome sequence of Peanibacillus sp.</title>
        <authorList>
            <person name="Subramani G."/>
            <person name="Srinivasan S."/>
            <person name="Kim M.K."/>
        </authorList>
    </citation>
    <scope>NUCLEOTIDE SEQUENCE [LARGE SCALE GENOMIC DNA]</scope>
    <source>
        <strain evidence="9">18JY67-1</strain>
    </source>
</reference>
<evidence type="ECO:0000313" key="9">
    <source>
        <dbReference type="Proteomes" id="UP000272528"/>
    </source>
</evidence>
<dbReference type="PANTHER" id="PTHR30532">
    <property type="entry name" value="IRON III DICITRATE-BINDING PERIPLASMIC PROTEIN"/>
    <property type="match status" value="1"/>
</dbReference>
<gene>
    <name evidence="8" type="ORF">EJC50_04450</name>
</gene>
<feature type="domain" description="Fe/B12 periplasmic-binding" evidence="7">
    <location>
        <begin position="77"/>
        <end position="344"/>
    </location>
</feature>
<dbReference type="KEGG" id="palb:EJC50_04450"/>
<evidence type="ECO:0000259" key="7">
    <source>
        <dbReference type="PROSITE" id="PS50983"/>
    </source>
</evidence>
<dbReference type="Gene3D" id="3.40.50.1980">
    <property type="entry name" value="Nitrogenase molybdenum iron protein domain"/>
    <property type="match status" value="2"/>
</dbReference>
<proteinExistence type="inferred from homology"/>
<keyword evidence="9" id="KW-1185">Reference proteome</keyword>
<dbReference type="PROSITE" id="PS50983">
    <property type="entry name" value="FE_B12_PBP"/>
    <property type="match status" value="1"/>
</dbReference>
<dbReference type="Proteomes" id="UP000272528">
    <property type="component" value="Chromosome"/>
</dbReference>
<dbReference type="InterPro" id="IPR051313">
    <property type="entry name" value="Bact_iron-sidero_bind"/>
</dbReference>
<keyword evidence="3" id="KW-0813">Transport</keyword>
<feature type="chain" id="PRO_5019331779" evidence="6">
    <location>
        <begin position="31"/>
        <end position="344"/>
    </location>
</feature>
<accession>A0A3S8ZZV0</accession>
<feature type="compositionally biased region" description="Polar residues" evidence="5">
    <location>
        <begin position="41"/>
        <end position="52"/>
    </location>
</feature>
<dbReference type="AlphaFoldDB" id="A0A3S8ZZV0"/>
<dbReference type="OrthoDB" id="9793175at2"/>
<organism evidence="8 9">
    <name type="scientific">Paenibacillus albus</name>
    <dbReference type="NCBI Taxonomy" id="2495582"/>
    <lineage>
        <taxon>Bacteria</taxon>
        <taxon>Bacillati</taxon>
        <taxon>Bacillota</taxon>
        <taxon>Bacilli</taxon>
        <taxon>Bacillales</taxon>
        <taxon>Paenibacillaceae</taxon>
        <taxon>Paenibacillus</taxon>
    </lineage>
</organism>
<feature type="signal peptide" evidence="6">
    <location>
        <begin position="1"/>
        <end position="30"/>
    </location>
</feature>
<dbReference type="PROSITE" id="PS51257">
    <property type="entry name" value="PROKAR_LIPOPROTEIN"/>
    <property type="match status" value="1"/>
</dbReference>
<evidence type="ECO:0000256" key="3">
    <source>
        <dbReference type="ARBA" id="ARBA00022448"/>
    </source>
</evidence>
<name>A0A3S8ZZV0_9BACL</name>
<dbReference type="InterPro" id="IPR002491">
    <property type="entry name" value="ABC_transptr_periplasmic_BD"/>
</dbReference>
<protein>
    <submittedName>
        <fullName evidence="8">ABC transporter substrate-binding protein</fullName>
    </submittedName>
</protein>
<comment type="subcellular location">
    <subcellularLocation>
        <location evidence="1">Cell envelope</location>
    </subcellularLocation>
</comment>